<reference evidence="2" key="1">
    <citation type="submission" date="2020-05" db="EMBL/GenBank/DDBJ databases">
        <authorList>
            <person name="Chiriac C."/>
            <person name="Salcher M."/>
            <person name="Ghai R."/>
            <person name="Kavagutti S V."/>
        </authorList>
    </citation>
    <scope>NUCLEOTIDE SEQUENCE</scope>
</reference>
<dbReference type="PANTHER" id="PTHR31435">
    <property type="entry name" value="PROTEIN NATD1"/>
    <property type="match status" value="1"/>
</dbReference>
<evidence type="ECO:0000259" key="1">
    <source>
        <dbReference type="PROSITE" id="PS51729"/>
    </source>
</evidence>
<dbReference type="PROSITE" id="PS51729">
    <property type="entry name" value="GNAT_YJDJ"/>
    <property type="match status" value="1"/>
</dbReference>
<dbReference type="Gene3D" id="3.40.630.30">
    <property type="match status" value="1"/>
</dbReference>
<dbReference type="SUPFAM" id="SSF55729">
    <property type="entry name" value="Acyl-CoA N-acyltransferases (Nat)"/>
    <property type="match status" value="1"/>
</dbReference>
<feature type="domain" description="N-acetyltransferase" evidence="1">
    <location>
        <begin position="6"/>
        <end position="93"/>
    </location>
</feature>
<gene>
    <name evidence="2" type="ORF">UFOPK1591_00450</name>
</gene>
<dbReference type="Pfam" id="PF14542">
    <property type="entry name" value="Acetyltransf_CG"/>
    <property type="match status" value="1"/>
</dbReference>
<accession>A0A6J6D0X0</accession>
<organism evidence="2">
    <name type="scientific">freshwater metagenome</name>
    <dbReference type="NCBI Taxonomy" id="449393"/>
    <lineage>
        <taxon>unclassified sequences</taxon>
        <taxon>metagenomes</taxon>
        <taxon>ecological metagenomes</taxon>
    </lineage>
</organism>
<dbReference type="PANTHER" id="PTHR31435:SF9">
    <property type="entry name" value="PROTEIN NATD1"/>
    <property type="match status" value="1"/>
</dbReference>
<dbReference type="EMBL" id="CAEZTD010000022">
    <property type="protein sequence ID" value="CAB4556954.1"/>
    <property type="molecule type" value="Genomic_DNA"/>
</dbReference>
<evidence type="ECO:0000313" key="2">
    <source>
        <dbReference type="EMBL" id="CAB4556954.1"/>
    </source>
</evidence>
<sequence>MQTEVVHEKDNARYVILVDGVEGGELTYSARGDELLFTHTYVNPVHRGLGLGAVLVRNAIDDVLATSDARITSGCWYVTEWIDKHPSYITDARSGGIDAETGNTCRIVPGKN</sequence>
<dbReference type="InterPro" id="IPR031165">
    <property type="entry name" value="GNAT_YJDJ"/>
</dbReference>
<dbReference type="AlphaFoldDB" id="A0A6J6D0X0"/>
<protein>
    <submittedName>
        <fullName evidence="2">Unannotated protein</fullName>
    </submittedName>
</protein>
<dbReference type="InterPro" id="IPR016181">
    <property type="entry name" value="Acyl_CoA_acyltransferase"/>
</dbReference>
<proteinExistence type="predicted"/>
<name>A0A6J6D0X0_9ZZZZ</name>
<dbReference type="InterPro" id="IPR045057">
    <property type="entry name" value="Gcn5-rel_NAT"/>
</dbReference>